<dbReference type="InterPro" id="IPR035979">
    <property type="entry name" value="RBD_domain_sf"/>
</dbReference>
<evidence type="ECO:0000256" key="1">
    <source>
        <dbReference type="ARBA" id="ARBA00004123"/>
    </source>
</evidence>
<proteinExistence type="inferred from homology"/>
<keyword evidence="3" id="KW-0866">Nonsense-mediated mRNA decay</keyword>
<gene>
    <name evidence="7" type="ORF">C4D60_Mb06t08430</name>
</gene>
<feature type="compositionally biased region" description="Polar residues" evidence="5">
    <location>
        <begin position="362"/>
        <end position="376"/>
    </location>
</feature>
<dbReference type="InterPro" id="IPR005120">
    <property type="entry name" value="UPF3_dom"/>
</dbReference>
<dbReference type="SUPFAM" id="SSF54928">
    <property type="entry name" value="RNA-binding domain, RBD"/>
    <property type="match status" value="1"/>
</dbReference>
<dbReference type="PANTHER" id="PTHR13112">
    <property type="entry name" value="UPF3 REGULATOR OF NONSENSE TRANSCRIPTS-LIKE PROTEIN"/>
    <property type="match status" value="1"/>
</dbReference>
<organism evidence="7 8">
    <name type="scientific">Musa balbisiana</name>
    <name type="common">Banana</name>
    <dbReference type="NCBI Taxonomy" id="52838"/>
    <lineage>
        <taxon>Eukaryota</taxon>
        <taxon>Viridiplantae</taxon>
        <taxon>Streptophyta</taxon>
        <taxon>Embryophyta</taxon>
        <taxon>Tracheophyta</taxon>
        <taxon>Spermatophyta</taxon>
        <taxon>Magnoliopsida</taxon>
        <taxon>Liliopsida</taxon>
        <taxon>Zingiberales</taxon>
        <taxon>Musaceae</taxon>
        <taxon>Musa</taxon>
    </lineage>
</organism>
<dbReference type="STRING" id="52838.A0A4S8IMA0"/>
<feature type="region of interest" description="Disordered" evidence="5">
    <location>
        <begin position="432"/>
        <end position="470"/>
    </location>
</feature>
<feature type="region of interest" description="Disordered" evidence="5">
    <location>
        <begin position="168"/>
        <end position="206"/>
    </location>
</feature>
<evidence type="ECO:0000256" key="4">
    <source>
        <dbReference type="ARBA" id="ARBA00023242"/>
    </source>
</evidence>
<evidence type="ECO:0000256" key="3">
    <source>
        <dbReference type="ARBA" id="ARBA00023161"/>
    </source>
</evidence>
<dbReference type="InterPro" id="IPR039722">
    <property type="entry name" value="Upf3"/>
</dbReference>
<dbReference type="CDD" id="cd12455">
    <property type="entry name" value="RRM_like_Smg4_UPF3"/>
    <property type="match status" value="1"/>
</dbReference>
<keyword evidence="4" id="KW-0539">Nucleus</keyword>
<keyword evidence="8" id="KW-1185">Reference proteome</keyword>
<dbReference type="PANTHER" id="PTHR13112:SF0">
    <property type="entry name" value="FI21285P1"/>
    <property type="match status" value="1"/>
</dbReference>
<dbReference type="EMBL" id="PYDT01000009">
    <property type="protein sequence ID" value="THU49329.1"/>
    <property type="molecule type" value="Genomic_DNA"/>
</dbReference>
<dbReference type="AlphaFoldDB" id="A0A4S8IMA0"/>
<sequence length="601" mass="67183">MKDPSDRTKVVVRRLPPSMSQPVLMEQIDGRFAGRYDWVCFRPGKNSQKNQRYTRAYLSFKIPDDVVEFAEFFDGHIFVNEKGAQFKALVEYAPFQRVPKHWSKKDVREGTIYKDSEYMEFLELISKPVEHLPSAEIQLERKEAERAGATKETPIVTPLMDFVRRKRAAKNGAQRSSGTGKVSRRALGVSASSSSPSKRSSEKRKVATSTLLKGGFRYQFISLSPPHLGVQAEAWTETQNCQYVLKDSMKKGSAKDKPTYILMSRREDQQLTVDKSVSVPSPGKKEALEDEFASETSEPGKGRFVLLKGKEQDVSDVSKSLLQRHIITSSVRNSPTLTSRQNQASGRIIRKILSKEAHADQSHVSVTHPEQQTQAVNVEKDKRVPRPPSAIPNTKDYISRSSLASVSDGDDKRYIVDKFAVNNIHGSILISEKHEKRTRKKDRPDRGVWAPRRRADRSRSGDGSPSAEVTQMTDALESISISQQAVGKVGEEDMVVQNARVGRGNNLHAAYETSLGHVERKADMSSASRSEDMKMYGSGRVDFSSLDNGSHRHIGRRVSARGPKETDSSLSLTEGKSFKRGPTVYSSHERQVWVQKSGSAS</sequence>
<evidence type="ECO:0000256" key="5">
    <source>
        <dbReference type="SAM" id="MobiDB-lite"/>
    </source>
</evidence>
<evidence type="ECO:0000256" key="2">
    <source>
        <dbReference type="ARBA" id="ARBA00005991"/>
    </source>
</evidence>
<comment type="similarity">
    <text evidence="2">Belongs to the RENT3 family.</text>
</comment>
<dbReference type="GO" id="GO:0005730">
    <property type="term" value="C:nucleolus"/>
    <property type="evidence" value="ECO:0007669"/>
    <property type="project" value="TreeGrafter"/>
</dbReference>
<dbReference type="GO" id="GO:0045727">
    <property type="term" value="P:positive regulation of translation"/>
    <property type="evidence" value="ECO:0007669"/>
    <property type="project" value="TreeGrafter"/>
</dbReference>
<comment type="caution">
    <text evidence="7">The sequence shown here is derived from an EMBL/GenBank/DDBJ whole genome shotgun (WGS) entry which is preliminary data.</text>
</comment>
<dbReference type="Proteomes" id="UP000317650">
    <property type="component" value="Chromosome 6"/>
</dbReference>
<name>A0A4S8IMA0_MUSBA</name>
<comment type="subcellular location">
    <subcellularLocation>
        <location evidence="1">Nucleus</location>
    </subcellularLocation>
</comment>
<dbReference type="FunFam" id="3.30.70.330:FF:000255">
    <property type="entry name" value="Regulator of nonsense transcripts UPF3"/>
    <property type="match status" value="1"/>
</dbReference>
<evidence type="ECO:0000313" key="7">
    <source>
        <dbReference type="EMBL" id="THU49329.1"/>
    </source>
</evidence>
<evidence type="ECO:0000259" key="6">
    <source>
        <dbReference type="Pfam" id="PF03467"/>
    </source>
</evidence>
<feature type="region of interest" description="Disordered" evidence="5">
    <location>
        <begin position="359"/>
        <end position="396"/>
    </location>
</feature>
<feature type="compositionally biased region" description="Low complexity" evidence="5">
    <location>
        <begin position="185"/>
        <end position="198"/>
    </location>
</feature>
<dbReference type="GO" id="GO:0000184">
    <property type="term" value="P:nuclear-transcribed mRNA catabolic process, nonsense-mediated decay"/>
    <property type="evidence" value="ECO:0007669"/>
    <property type="project" value="UniProtKB-KW"/>
</dbReference>
<accession>A0A4S8IMA0</accession>
<reference evidence="7 8" key="1">
    <citation type="journal article" date="2019" name="Nat. Plants">
        <title>Genome sequencing of Musa balbisiana reveals subgenome evolution and function divergence in polyploid bananas.</title>
        <authorList>
            <person name="Yao X."/>
        </authorList>
    </citation>
    <scope>NUCLEOTIDE SEQUENCE [LARGE SCALE GENOMIC DNA]</scope>
    <source>
        <strain evidence="8">cv. DH-PKW</strain>
        <tissue evidence="7">Leaves</tissue>
    </source>
</reference>
<feature type="domain" description="UPF3" evidence="6">
    <location>
        <begin position="6"/>
        <end position="167"/>
    </location>
</feature>
<evidence type="ECO:0000313" key="8">
    <source>
        <dbReference type="Proteomes" id="UP000317650"/>
    </source>
</evidence>
<dbReference type="InterPro" id="IPR012677">
    <property type="entry name" value="Nucleotide-bd_a/b_plait_sf"/>
</dbReference>
<dbReference type="GO" id="GO:0005737">
    <property type="term" value="C:cytoplasm"/>
    <property type="evidence" value="ECO:0007669"/>
    <property type="project" value="TreeGrafter"/>
</dbReference>
<feature type="region of interest" description="Disordered" evidence="5">
    <location>
        <begin position="276"/>
        <end position="296"/>
    </location>
</feature>
<protein>
    <recommendedName>
        <fullName evidence="6">UPF3 domain-containing protein</fullName>
    </recommendedName>
</protein>
<dbReference type="Gene3D" id="3.30.70.330">
    <property type="match status" value="1"/>
</dbReference>
<dbReference type="Pfam" id="PF03467">
    <property type="entry name" value="Smg4_UPF3"/>
    <property type="match status" value="1"/>
</dbReference>
<dbReference type="GO" id="GO:0003729">
    <property type="term" value="F:mRNA binding"/>
    <property type="evidence" value="ECO:0007669"/>
    <property type="project" value="TreeGrafter"/>
</dbReference>
<feature type="region of interest" description="Disordered" evidence="5">
    <location>
        <begin position="542"/>
        <end position="601"/>
    </location>
</feature>